<gene>
    <name evidence="3" type="primary">A01p023580.1_BraROA</name>
    <name evidence="3" type="ORF">IGI04_042650</name>
</gene>
<feature type="non-terminal residue" evidence="3">
    <location>
        <position position="1230"/>
    </location>
</feature>
<organism evidence="3 4">
    <name type="scientific">Brassica rapa subsp. trilocularis</name>
    <dbReference type="NCBI Taxonomy" id="1813537"/>
    <lineage>
        <taxon>Eukaryota</taxon>
        <taxon>Viridiplantae</taxon>
        <taxon>Streptophyta</taxon>
        <taxon>Embryophyta</taxon>
        <taxon>Tracheophyta</taxon>
        <taxon>Spermatophyta</taxon>
        <taxon>Magnoliopsida</taxon>
        <taxon>eudicotyledons</taxon>
        <taxon>Gunneridae</taxon>
        <taxon>Pentapetalae</taxon>
        <taxon>rosids</taxon>
        <taxon>malvids</taxon>
        <taxon>Brassicales</taxon>
        <taxon>Brassicaceae</taxon>
        <taxon>Brassiceae</taxon>
        <taxon>Brassica</taxon>
    </lineage>
</organism>
<proteinExistence type="predicted"/>
<feature type="region of interest" description="Disordered" evidence="2">
    <location>
        <begin position="1137"/>
        <end position="1230"/>
    </location>
</feature>
<comment type="caution">
    <text evidence="3">The sequence shown here is derived from an EMBL/GenBank/DDBJ whole genome shotgun (WGS) entry which is preliminary data.</text>
</comment>
<feature type="compositionally biased region" description="Basic residues" evidence="2">
    <location>
        <begin position="1164"/>
        <end position="1177"/>
    </location>
</feature>
<feature type="region of interest" description="Disordered" evidence="2">
    <location>
        <begin position="228"/>
        <end position="302"/>
    </location>
</feature>
<feature type="compositionally biased region" description="Pro residues" evidence="2">
    <location>
        <begin position="268"/>
        <end position="283"/>
    </location>
</feature>
<dbReference type="Proteomes" id="UP000823674">
    <property type="component" value="Unassembled WGS sequence"/>
</dbReference>
<accession>A0ABQ7KKM7</accession>
<feature type="compositionally biased region" description="Basic and acidic residues" evidence="2">
    <location>
        <begin position="228"/>
        <end position="248"/>
    </location>
</feature>
<evidence type="ECO:0000313" key="4">
    <source>
        <dbReference type="Proteomes" id="UP000823674"/>
    </source>
</evidence>
<feature type="coiled-coil region" evidence="1">
    <location>
        <begin position="783"/>
        <end position="810"/>
    </location>
</feature>
<keyword evidence="1" id="KW-0175">Coiled coil</keyword>
<name>A0ABQ7KKM7_BRACM</name>
<protein>
    <submittedName>
        <fullName evidence="3">Uncharacterized protein</fullName>
    </submittedName>
</protein>
<evidence type="ECO:0000313" key="3">
    <source>
        <dbReference type="EMBL" id="KAG5374030.1"/>
    </source>
</evidence>
<keyword evidence="4" id="KW-1185">Reference proteome</keyword>
<reference evidence="3 4" key="1">
    <citation type="submission" date="2021-03" db="EMBL/GenBank/DDBJ databases">
        <authorList>
            <person name="King G.J."/>
            <person name="Bancroft I."/>
            <person name="Baten A."/>
            <person name="Bloomfield J."/>
            <person name="Borpatragohain P."/>
            <person name="He Z."/>
            <person name="Irish N."/>
            <person name="Irwin J."/>
            <person name="Liu K."/>
            <person name="Mauleon R.P."/>
            <person name="Moore J."/>
            <person name="Morris R."/>
            <person name="Ostergaard L."/>
            <person name="Wang B."/>
            <person name="Wells R."/>
        </authorList>
    </citation>
    <scope>NUCLEOTIDE SEQUENCE [LARGE SCALE GENOMIC DNA]</scope>
    <source>
        <strain evidence="3">R-o-18</strain>
        <tissue evidence="3">Leaf</tissue>
    </source>
</reference>
<evidence type="ECO:0000256" key="1">
    <source>
        <dbReference type="SAM" id="Coils"/>
    </source>
</evidence>
<evidence type="ECO:0000256" key="2">
    <source>
        <dbReference type="SAM" id="MobiDB-lite"/>
    </source>
</evidence>
<sequence length="1230" mass="139120">MDHGRTKSRSGNRPRDLEGLKKIKEASWKHADERYHEMPRQMKIYIDRCTQVPSIDIETSDTRHFGFSRLKTQGQAKLRKCPDECIGRRPYRTIDRHLLVVDILTVETGDLRLSSNISCMQQIGIYRYYNLQHLNSGPASNIISNQVTFITYSLSSSIDPNHSTTIDTTPRTSIDTVSSKMVNIIILTQDENGNLYDQAGHLRNATAKHPHTPSPFYDKIDRSVEPTIDRQSESDVDPHNQPPIDRRAPLTYRVRLPSIDNDYMNALRPPPKPLANPPGPKPNPLNSSPEPVQENQEAEGRSACHCGAEYESEYETEYSESIDIPTFTSIDSNELTVTDDRNNTKRGHDDYSIGSWADSGFHESFAVDTVITSPNEEHTEEYNEDYWKERAIEMSLQDERFKTHEFTDTFSTSFDAVHSTLVDTHPRPAKQPLTSIDTHTGTSIDIRTAAKIQGQENIPSPTRFRDTYINRFAPLKPPTHTRAEALAKTMNTLPSTPTGKSMKSNHLKNTSSAEITLSSINASVSTSIDTTLNTNLSISKLNDYANIDYGFLTPDEFGIFRDPDGNARAMDGRILQVSREDIADILQVANGPDNLFSQQRGTPDVIQTDPNNHVGVATTEINPDLSHQPKRQASIDGTTETSIDRVTPTSIDRDDLTSIDRRYEFGNCAFDMYGARKFTWEQSDEYGVYRDECGHARGVAGERIPVTKDDISKLLERASLFKESHICLPEHATSFTLTRLAPKLYTKDEINEMVFGICGAQERLGEELKTLVEDTHRPLDRGYNELFRSMAEMRTEIESLRQQLEKEATTSISIDAPNAPSIDVSLPTAQIPAEPQCSAQHKDEWEVSYIDTRINDVYYPLNNNVDWLSIKIELLQQDLDTIRKKDQQPATSIDMCTFTSLDAKVSAMNERLRTYEDMHDKIWTPFARRTNNQPHRSTCVPSHRSTPSQILHAQRDIDNITNQSVLQAKSASIDKLRGPWIDGKKPVELLPYTAAEVDKITSKIYIAIYTMEERFDKRCDDIYFPFDNKISGLDSHVEWLHKEVKAIQRQLAAQHQISASIDMTRAKSIDGNSLRLTNEHLIASIDTESTQAGEQLLHKTVESMQKELTELSAYAYDNIGWHQVSIDNIQERLQNISNSSNSQKVAQRRSETTVNSGKRESQKVARRRMSRIRKRRGKENDGGAETTEAEDVLVVRDALNGTSEMSTEPPVVEESDERLPPVVEESQAPM</sequence>
<dbReference type="EMBL" id="JADBGQ010000050">
    <property type="protein sequence ID" value="KAG5374030.1"/>
    <property type="molecule type" value="Genomic_DNA"/>
</dbReference>